<proteinExistence type="inferred from homology"/>
<evidence type="ECO:0000313" key="6">
    <source>
        <dbReference type="EMBL" id="KOS10668.1"/>
    </source>
</evidence>
<feature type="signal peptide" evidence="5">
    <location>
        <begin position="1"/>
        <end position="26"/>
    </location>
</feature>
<sequence length="267" mass="26503">MPRSRSLPLLSALAACLLLLGGCASSPTEDPQTGETSGGDADALTGEVTIFAAASLAVAFDEIATRFEQAYPGVDVRPISYDGSSTLATQIVEGAPADVFASADEDTMATVVEAGLAAESALFAANTLVIAVPAGNPAEITGPADLSDPAARVVLCAPEVPCGAASQTLLADQGVRVTPASSEQNVTAVLTKVAAGEADAGLVYATDVAGRDDVEAIVPEGAADVVNRYPIAALADAADPEVAAAFVAFVLGEGGRSVLADVGFGTP</sequence>
<dbReference type="EMBL" id="LAVO01000009">
    <property type="protein sequence ID" value="KOS10668.1"/>
    <property type="molecule type" value="Genomic_DNA"/>
</dbReference>
<evidence type="ECO:0000256" key="3">
    <source>
        <dbReference type="ARBA" id="ARBA00022729"/>
    </source>
</evidence>
<feature type="chain" id="PRO_5005818327" evidence="5">
    <location>
        <begin position="27"/>
        <end position="267"/>
    </location>
</feature>
<dbReference type="InterPro" id="IPR005950">
    <property type="entry name" value="ModA"/>
</dbReference>
<dbReference type="AlphaFoldDB" id="A0A0M8MFW7"/>
<dbReference type="InterPro" id="IPR050682">
    <property type="entry name" value="ModA/WtpA"/>
</dbReference>
<dbReference type="SUPFAM" id="SSF53850">
    <property type="entry name" value="Periplasmic binding protein-like II"/>
    <property type="match status" value="1"/>
</dbReference>
<feature type="binding site" evidence="4">
    <location>
        <position position="84"/>
    </location>
    <ligand>
        <name>molybdate</name>
        <dbReference type="ChEBI" id="CHEBI:36264"/>
    </ligand>
</feature>
<dbReference type="GO" id="GO:0030973">
    <property type="term" value="F:molybdate ion binding"/>
    <property type="evidence" value="ECO:0007669"/>
    <property type="project" value="TreeGrafter"/>
</dbReference>
<comment type="similarity">
    <text evidence="1">Belongs to the bacterial solute-binding protein ModA family.</text>
</comment>
<evidence type="ECO:0000256" key="4">
    <source>
        <dbReference type="PIRSR" id="PIRSR004846-1"/>
    </source>
</evidence>
<evidence type="ECO:0000256" key="1">
    <source>
        <dbReference type="ARBA" id="ARBA00009175"/>
    </source>
</evidence>
<dbReference type="NCBIfam" id="TIGR01256">
    <property type="entry name" value="modA"/>
    <property type="match status" value="1"/>
</dbReference>
<feature type="binding site" evidence="4">
    <location>
        <position position="186"/>
    </location>
    <ligand>
        <name>molybdate</name>
        <dbReference type="ChEBI" id="CHEBI:36264"/>
    </ligand>
</feature>
<dbReference type="GO" id="GO:0046872">
    <property type="term" value="F:metal ion binding"/>
    <property type="evidence" value="ECO:0007669"/>
    <property type="project" value="UniProtKB-KW"/>
</dbReference>
<dbReference type="PATRIC" id="fig|84292.3.peg.1925"/>
<evidence type="ECO:0000313" key="7">
    <source>
        <dbReference type="Proteomes" id="UP000037737"/>
    </source>
</evidence>
<dbReference type="PANTHER" id="PTHR30632">
    <property type="entry name" value="MOLYBDATE-BINDING PERIPLASMIC PROTEIN"/>
    <property type="match status" value="1"/>
</dbReference>
<dbReference type="PIRSF" id="PIRSF004846">
    <property type="entry name" value="ModA"/>
    <property type="match status" value="1"/>
</dbReference>
<dbReference type="Proteomes" id="UP000037737">
    <property type="component" value="Unassembled WGS sequence"/>
</dbReference>
<protein>
    <submittedName>
        <fullName evidence="6">Molybdate-binding protein</fullName>
    </submittedName>
</protein>
<dbReference type="GO" id="GO:0015689">
    <property type="term" value="P:molybdate ion transport"/>
    <property type="evidence" value="ECO:0007669"/>
    <property type="project" value="InterPro"/>
</dbReference>
<feature type="binding site" evidence="4">
    <location>
        <position position="55"/>
    </location>
    <ligand>
        <name>molybdate</name>
        <dbReference type="ChEBI" id="CHEBI:36264"/>
    </ligand>
</feature>
<evidence type="ECO:0000256" key="5">
    <source>
        <dbReference type="SAM" id="SignalP"/>
    </source>
</evidence>
<accession>A0A0M8MFW7</accession>
<keyword evidence="2 4" id="KW-0479">Metal-binding</keyword>
<name>A0A0M8MFW7_9MICO</name>
<evidence type="ECO:0000256" key="2">
    <source>
        <dbReference type="ARBA" id="ARBA00022723"/>
    </source>
</evidence>
<dbReference type="Gene3D" id="3.40.190.10">
    <property type="entry name" value="Periplasmic binding protein-like II"/>
    <property type="match status" value="2"/>
</dbReference>
<organism evidence="6 7">
    <name type="scientific">Microbacterium aurantiacum</name>
    <dbReference type="NCBI Taxonomy" id="162393"/>
    <lineage>
        <taxon>Bacteria</taxon>
        <taxon>Bacillati</taxon>
        <taxon>Actinomycetota</taxon>
        <taxon>Actinomycetes</taxon>
        <taxon>Micrococcales</taxon>
        <taxon>Microbacteriaceae</taxon>
        <taxon>Microbacterium</taxon>
    </lineage>
</organism>
<dbReference type="PROSITE" id="PS51257">
    <property type="entry name" value="PROKAR_LIPOPROTEIN"/>
    <property type="match status" value="1"/>
</dbReference>
<gene>
    <name evidence="6" type="ORF">XI38_09420</name>
</gene>
<dbReference type="OrthoDB" id="9785015at2"/>
<dbReference type="Pfam" id="PF13531">
    <property type="entry name" value="SBP_bac_11"/>
    <property type="match status" value="1"/>
</dbReference>
<keyword evidence="4" id="KW-0500">Molybdenum</keyword>
<reference evidence="6" key="1">
    <citation type="submission" date="2015-04" db="EMBL/GenBank/DDBJ databases">
        <title>Complete genome sequence of Microbacterium chocolatum SIT 101, a bacterium enantioselectively hydrolyzing mesomeric diesters.</title>
        <authorList>
            <person name="Li X."/>
            <person name="Xu Y."/>
        </authorList>
    </citation>
    <scope>NUCLEOTIDE SEQUENCE [LARGE SCALE GENOMIC DNA]</scope>
    <source>
        <strain evidence="6">SIT 101</strain>
    </source>
</reference>
<comment type="caution">
    <text evidence="6">The sequence shown here is derived from an EMBL/GenBank/DDBJ whole genome shotgun (WGS) entry which is preliminary data.</text>
</comment>
<feature type="binding site" evidence="4">
    <location>
        <position position="204"/>
    </location>
    <ligand>
        <name>molybdate</name>
        <dbReference type="ChEBI" id="CHEBI:36264"/>
    </ligand>
</feature>
<keyword evidence="7" id="KW-1185">Reference proteome</keyword>
<keyword evidence="3 5" id="KW-0732">Signal</keyword>
<dbReference type="KEGG" id="mcw:A8L33_14740"/>
<dbReference type="PANTHER" id="PTHR30632:SF0">
    <property type="entry name" value="SULFATE-BINDING PROTEIN"/>
    <property type="match status" value="1"/>
</dbReference>